<organism evidence="20">
    <name type="scientific">Davidia involucrata</name>
    <name type="common">Dove tree</name>
    <dbReference type="NCBI Taxonomy" id="16924"/>
    <lineage>
        <taxon>Eukaryota</taxon>
        <taxon>Viridiplantae</taxon>
        <taxon>Streptophyta</taxon>
        <taxon>Embryophyta</taxon>
        <taxon>Tracheophyta</taxon>
        <taxon>Spermatophyta</taxon>
        <taxon>Magnoliopsida</taxon>
        <taxon>eudicotyledons</taxon>
        <taxon>Gunneridae</taxon>
        <taxon>Pentapetalae</taxon>
        <taxon>asterids</taxon>
        <taxon>Cornales</taxon>
        <taxon>Nyssaceae</taxon>
        <taxon>Davidia</taxon>
    </lineage>
</organism>
<dbReference type="InterPro" id="IPR017441">
    <property type="entry name" value="Protein_kinase_ATP_BS"/>
</dbReference>
<dbReference type="SMART" id="SM00220">
    <property type="entry name" value="S_TKc"/>
    <property type="match status" value="1"/>
</dbReference>
<dbReference type="PANTHER" id="PTHR48053">
    <property type="entry name" value="LEUCINE RICH REPEAT FAMILY PROTEIN, EXPRESSED"/>
    <property type="match status" value="1"/>
</dbReference>
<dbReference type="AlphaFoldDB" id="A0A5B6YGN3"/>
<dbReference type="FunFam" id="3.80.10.10:FF:000041">
    <property type="entry name" value="LRR receptor-like serine/threonine-protein kinase ERECTA"/>
    <property type="match status" value="1"/>
</dbReference>
<dbReference type="InterPro" id="IPR003591">
    <property type="entry name" value="Leu-rich_rpt_typical-subtyp"/>
</dbReference>
<evidence type="ECO:0000256" key="1">
    <source>
        <dbReference type="ARBA" id="ARBA00004236"/>
    </source>
</evidence>
<keyword evidence="13 17" id="KW-0472">Membrane</keyword>
<name>A0A5B6YGN3_DAVIN</name>
<comment type="similarity">
    <text evidence="3">Belongs to the protein kinase superfamily. Ser/Thr protein kinase family.</text>
</comment>
<dbReference type="Pfam" id="PF00069">
    <property type="entry name" value="Pkinase"/>
    <property type="match status" value="1"/>
</dbReference>
<dbReference type="SUPFAM" id="SSF52047">
    <property type="entry name" value="RNI-like"/>
    <property type="match status" value="1"/>
</dbReference>
<evidence type="ECO:0000256" key="17">
    <source>
        <dbReference type="SAM" id="Phobius"/>
    </source>
</evidence>
<evidence type="ECO:0000256" key="14">
    <source>
        <dbReference type="ARBA" id="ARBA00023170"/>
    </source>
</evidence>
<evidence type="ECO:0000256" key="6">
    <source>
        <dbReference type="ARBA" id="ARBA00022692"/>
    </source>
</evidence>
<dbReference type="PROSITE" id="PS50011">
    <property type="entry name" value="PROTEIN_KINASE_DOM"/>
    <property type="match status" value="1"/>
</dbReference>
<dbReference type="FunFam" id="3.80.10.10:FF:000221">
    <property type="entry name" value="Leucine-rich repeat receptor-like protein kinase PXL1"/>
    <property type="match status" value="1"/>
</dbReference>
<evidence type="ECO:0000256" key="8">
    <source>
        <dbReference type="ARBA" id="ARBA00022737"/>
    </source>
</evidence>
<evidence type="ECO:0000256" key="2">
    <source>
        <dbReference type="ARBA" id="ARBA00004479"/>
    </source>
</evidence>
<keyword evidence="9 16" id="KW-0547">Nucleotide-binding</keyword>
<keyword evidence="10 20" id="KW-0418">Kinase</keyword>
<evidence type="ECO:0000256" key="13">
    <source>
        <dbReference type="ARBA" id="ARBA00023136"/>
    </source>
</evidence>
<reference evidence="20" key="1">
    <citation type="submission" date="2019-08" db="EMBL/GenBank/DDBJ databases">
        <title>Reference gene set and small RNA set construction with multiple tissues from Davidia involucrata Baill.</title>
        <authorList>
            <person name="Yang H."/>
            <person name="Zhou C."/>
            <person name="Li G."/>
            <person name="Wang J."/>
            <person name="Gao P."/>
            <person name="Wang M."/>
            <person name="Wang R."/>
            <person name="Zhao Y."/>
        </authorList>
    </citation>
    <scope>NUCLEOTIDE SEQUENCE</scope>
    <source>
        <tissue evidence="20">Mixed with DoveR01_LX</tissue>
    </source>
</reference>
<dbReference type="PROSITE" id="PS00108">
    <property type="entry name" value="PROTEIN_KINASE_ST"/>
    <property type="match status" value="1"/>
</dbReference>
<evidence type="ECO:0000256" key="4">
    <source>
        <dbReference type="ARBA" id="ARBA00022614"/>
    </source>
</evidence>
<dbReference type="PANTHER" id="PTHR48053:SF109">
    <property type="entry name" value="PROTEIN KINASE DOMAIN-CONTAINING PROTEIN"/>
    <property type="match status" value="1"/>
</dbReference>
<keyword evidence="12 17" id="KW-1133">Transmembrane helix</keyword>
<dbReference type="EMBL" id="GHES01000290">
    <property type="protein sequence ID" value="MPA30849.1"/>
    <property type="molecule type" value="Transcribed_RNA"/>
</dbReference>
<dbReference type="FunFam" id="1.10.510.10:FF:000714">
    <property type="entry name" value="Kinase family with leucine-rich repeat domain-containing protein"/>
    <property type="match status" value="1"/>
</dbReference>
<evidence type="ECO:0000256" key="12">
    <source>
        <dbReference type="ARBA" id="ARBA00022989"/>
    </source>
</evidence>
<feature type="binding site" evidence="16">
    <location>
        <position position="720"/>
    </location>
    <ligand>
        <name>ATP</name>
        <dbReference type="ChEBI" id="CHEBI:30616"/>
    </ligand>
</feature>
<keyword evidence="6 17" id="KW-0812">Transmembrane</keyword>
<feature type="signal peptide" evidence="18">
    <location>
        <begin position="1"/>
        <end position="29"/>
    </location>
</feature>
<sequence length="1026" mass="113537">MSRIPSTFPKFSLSFTYFFLTLIPFQVNSQSPNTDRTILLNLKQQWGNPPLIQSWNSSSSPCDWPEIICTTGTVTGIILQDKNITEKIPPSLCDLANLTVLVLALNSIPGEFPTVLYNCSKLQYLDLSQNNFVGPIPADIDRISTLWYIDLGANNFSGDIPPAFGRLLELKTLRLNSNLFNGTFPAEIGNLSNLENLFMAYNPFVPTAIPPEFGKLKKLTFMWMRETNIIGNIPESFSNLSSLGHLDLSRNSLQGTIPRGLFSLKNLSYVYLYKNRLSGEIPSSIQSFNLTEIDLSMNNLTGSIPEDFGKLQRLQILSLFSNQLSGQIPPSISLIPTLRIFKLFSNNLSGVLPPELGLHSKLEGFEVSDNQFTGKLPENLCAGGTLLGVVAFSNNLTGDVPKSLGSCDTLLTVQLFSNNFSGEIPSGLWTSLNLFSLMLSDNSFSGELPSKVAWNLSRLEISNNKFSGQIPAGISSWVRLVVFKASNNLFSGEIPSELTELPQVTTLLLDGNQFTGQFPSEIVSWKWLNTLNLARNKLYGQIPAMIGSLPNLLVIDLSDNQFSGPIPPELGHLKLTSLNLSSNQLTGKIPDEFANLAYETSFLNNSKLCATHPISNLPSCYAKSRNSGEVSPRLLAMILVSAVLVLLITVVFTLFVVRDYRRKKARRHLATWKLTSFQRLDFTKANILSSLTENNLIGSGGSGKVYRISVNYSGEYVAVKRIWSNSKLDPKLETQFLAEIEILSTIRHSNIVKLLCCISSDNSKLLVYEYMENHSLDRWLHGKKRRALSLTSSVHSIVLDWPRRLQIAIGAAQGLCYMHHDCSPPIIHRDVKSSNILLDSEFKARIADFGLAKILVKSGEPNTMSAVAGSFGYIAPEYAYTTKVNEKIDVYSFGVVLLELATGREANDGDEHTSLAEWAWRCHGEEISIVDMLDEEMKESCYLEEMTSVFKLGLICTSASPSSRPSMKDVLQILRRYSCLEGYGGKKVGSEYDVAPLLGSGKYLSSYKCGTKKESEEGEDGLVCIV</sequence>
<dbReference type="InterPro" id="IPR011009">
    <property type="entry name" value="Kinase-like_dom_sf"/>
</dbReference>
<dbReference type="FunFam" id="3.30.200.20:FF:000512">
    <property type="entry name" value="Receptor-like protein kinase HSL1"/>
    <property type="match status" value="1"/>
</dbReference>
<dbReference type="GO" id="GO:0005524">
    <property type="term" value="F:ATP binding"/>
    <property type="evidence" value="ECO:0007669"/>
    <property type="project" value="UniProtKB-UniRule"/>
</dbReference>
<dbReference type="InterPro" id="IPR000719">
    <property type="entry name" value="Prot_kinase_dom"/>
</dbReference>
<evidence type="ECO:0000256" key="7">
    <source>
        <dbReference type="ARBA" id="ARBA00022729"/>
    </source>
</evidence>
<keyword evidence="4" id="KW-0433">Leucine-rich repeat</keyword>
<evidence type="ECO:0000256" key="15">
    <source>
        <dbReference type="ARBA" id="ARBA00023180"/>
    </source>
</evidence>
<evidence type="ECO:0000313" key="20">
    <source>
        <dbReference type="EMBL" id="MPA30849.1"/>
    </source>
</evidence>
<keyword evidence="11 16" id="KW-0067">ATP-binding</keyword>
<dbReference type="FunFam" id="3.80.10.10:FF:000642">
    <property type="entry name" value="Leucine-rich receptor-like protein kinase family protein"/>
    <property type="match status" value="1"/>
</dbReference>
<dbReference type="SUPFAM" id="SSF56112">
    <property type="entry name" value="Protein kinase-like (PK-like)"/>
    <property type="match status" value="1"/>
</dbReference>
<keyword evidence="15" id="KW-0325">Glycoprotein</keyword>
<keyword evidence="8" id="KW-0677">Repeat</keyword>
<keyword evidence="7 18" id="KW-0732">Signal</keyword>
<protein>
    <submittedName>
        <fullName evidence="20">Putative receptor-like protein kinase HSL1</fullName>
    </submittedName>
</protein>
<evidence type="ECO:0000256" key="10">
    <source>
        <dbReference type="ARBA" id="ARBA00022777"/>
    </source>
</evidence>
<dbReference type="Gene3D" id="3.80.10.10">
    <property type="entry name" value="Ribonuclease Inhibitor"/>
    <property type="match status" value="5"/>
</dbReference>
<feature type="transmembrane region" description="Helical" evidence="17">
    <location>
        <begin position="634"/>
        <end position="657"/>
    </location>
</feature>
<dbReference type="Pfam" id="PF13855">
    <property type="entry name" value="LRR_8"/>
    <property type="match status" value="2"/>
</dbReference>
<proteinExistence type="inferred from homology"/>
<dbReference type="FunFam" id="3.80.10.10:FF:000824">
    <property type="entry name" value="Receptor-like protein kinase HSL1 isoform A"/>
    <property type="match status" value="1"/>
</dbReference>
<feature type="chain" id="PRO_5022980878" evidence="18">
    <location>
        <begin position="30"/>
        <end position="1026"/>
    </location>
</feature>
<evidence type="ECO:0000256" key="16">
    <source>
        <dbReference type="PROSITE-ProRule" id="PRU10141"/>
    </source>
</evidence>
<dbReference type="PROSITE" id="PS51450">
    <property type="entry name" value="LRR"/>
    <property type="match status" value="1"/>
</dbReference>
<evidence type="ECO:0000256" key="3">
    <source>
        <dbReference type="ARBA" id="ARBA00008684"/>
    </source>
</evidence>
<gene>
    <name evidence="20" type="ORF">Din_000290</name>
</gene>
<dbReference type="Pfam" id="PF08263">
    <property type="entry name" value="LRRNT_2"/>
    <property type="match status" value="1"/>
</dbReference>
<dbReference type="GO" id="GO:0004672">
    <property type="term" value="F:protein kinase activity"/>
    <property type="evidence" value="ECO:0007669"/>
    <property type="project" value="InterPro"/>
</dbReference>
<evidence type="ECO:0000256" key="9">
    <source>
        <dbReference type="ARBA" id="ARBA00022741"/>
    </source>
</evidence>
<accession>A0A5B6YGN3</accession>
<keyword evidence="14 20" id="KW-0675">Receptor</keyword>
<evidence type="ECO:0000259" key="19">
    <source>
        <dbReference type="PROSITE" id="PS50011"/>
    </source>
</evidence>
<dbReference type="GO" id="GO:0006952">
    <property type="term" value="P:defense response"/>
    <property type="evidence" value="ECO:0007669"/>
    <property type="project" value="UniProtKB-ARBA"/>
</dbReference>
<comment type="subcellular location">
    <subcellularLocation>
        <location evidence="1">Cell membrane</location>
    </subcellularLocation>
    <subcellularLocation>
        <location evidence="2">Membrane</location>
        <topology evidence="2">Single-pass type I membrane protein</topology>
    </subcellularLocation>
</comment>
<dbReference type="Gene3D" id="3.30.200.20">
    <property type="entry name" value="Phosphorylase Kinase, domain 1"/>
    <property type="match status" value="1"/>
</dbReference>
<evidence type="ECO:0000256" key="18">
    <source>
        <dbReference type="SAM" id="SignalP"/>
    </source>
</evidence>
<dbReference type="SUPFAM" id="SSF52058">
    <property type="entry name" value="L domain-like"/>
    <property type="match status" value="1"/>
</dbReference>
<dbReference type="InterPro" id="IPR013210">
    <property type="entry name" value="LRR_N_plant-typ"/>
</dbReference>
<keyword evidence="5" id="KW-0808">Transferase</keyword>
<dbReference type="Gene3D" id="1.10.510.10">
    <property type="entry name" value="Transferase(Phosphotransferase) domain 1"/>
    <property type="match status" value="1"/>
</dbReference>
<dbReference type="PROSITE" id="PS00107">
    <property type="entry name" value="PROTEIN_KINASE_ATP"/>
    <property type="match status" value="1"/>
</dbReference>
<evidence type="ECO:0000256" key="11">
    <source>
        <dbReference type="ARBA" id="ARBA00022840"/>
    </source>
</evidence>
<evidence type="ECO:0000256" key="5">
    <source>
        <dbReference type="ARBA" id="ARBA00022679"/>
    </source>
</evidence>
<feature type="domain" description="Protein kinase" evidence="19">
    <location>
        <begin position="691"/>
        <end position="980"/>
    </location>
</feature>
<dbReference type="InterPro" id="IPR032675">
    <property type="entry name" value="LRR_dom_sf"/>
</dbReference>
<dbReference type="InterPro" id="IPR001611">
    <property type="entry name" value="Leu-rich_rpt"/>
</dbReference>
<dbReference type="GO" id="GO:0005886">
    <property type="term" value="C:plasma membrane"/>
    <property type="evidence" value="ECO:0007669"/>
    <property type="project" value="UniProtKB-SubCell"/>
</dbReference>
<dbReference type="GO" id="GO:0051707">
    <property type="term" value="P:response to other organism"/>
    <property type="evidence" value="ECO:0007669"/>
    <property type="project" value="UniProtKB-ARBA"/>
</dbReference>
<dbReference type="Pfam" id="PF00560">
    <property type="entry name" value="LRR_1"/>
    <property type="match status" value="5"/>
</dbReference>
<dbReference type="InterPro" id="IPR008271">
    <property type="entry name" value="Ser/Thr_kinase_AS"/>
</dbReference>
<dbReference type="SMART" id="SM00369">
    <property type="entry name" value="LRR_TYP"/>
    <property type="match status" value="4"/>
</dbReference>
<dbReference type="InterPro" id="IPR051716">
    <property type="entry name" value="Plant_RL_S/T_kinase"/>
</dbReference>